<accession>A0A3P3U542</accession>
<feature type="coiled-coil region" evidence="1">
    <location>
        <begin position="17"/>
        <end position="72"/>
    </location>
</feature>
<evidence type="ECO:0000313" key="3">
    <source>
        <dbReference type="Proteomes" id="UP000267017"/>
    </source>
</evidence>
<name>A0A3P3U542_9BACL</name>
<dbReference type="Gene3D" id="1.20.5.320">
    <property type="entry name" value="6-Phosphogluconate Dehydrogenase, domain 3"/>
    <property type="match status" value="1"/>
</dbReference>
<proteinExistence type="predicted"/>
<keyword evidence="3" id="KW-1185">Reference proteome</keyword>
<reference evidence="2 3" key="1">
    <citation type="submission" date="2018-11" db="EMBL/GenBank/DDBJ databases">
        <title>Genome sequencing of Paenibacillus sp. KCOM 3021 (= ChDC PVNT-B20).</title>
        <authorList>
            <person name="Kook J.-K."/>
            <person name="Park S.-N."/>
            <person name="Lim Y.K."/>
        </authorList>
    </citation>
    <scope>NUCLEOTIDE SEQUENCE [LARGE SCALE GENOMIC DNA]</scope>
    <source>
        <strain evidence="2 3">KCOM 3021</strain>
    </source>
</reference>
<comment type="caution">
    <text evidence="2">The sequence shown here is derived from an EMBL/GenBank/DDBJ whole genome shotgun (WGS) entry which is preliminary data.</text>
</comment>
<protein>
    <submittedName>
        <fullName evidence="2">Uncharacterized protein</fullName>
    </submittedName>
</protein>
<evidence type="ECO:0000313" key="2">
    <source>
        <dbReference type="EMBL" id="RRJ65294.1"/>
    </source>
</evidence>
<dbReference type="OrthoDB" id="2623173at2"/>
<evidence type="ECO:0000256" key="1">
    <source>
        <dbReference type="SAM" id="Coils"/>
    </source>
</evidence>
<sequence length="119" mass="13973">MENDLTELLRSVIKEELAPMNERLDKIEAEQKEMKQDVQGIKQDNQGIKQEVQGVKQDVQGIKQDIREIKEDQHLIKRAVLDTNERVMKMESVLENQHKIIELLSTRSIQQEAELKRIK</sequence>
<gene>
    <name evidence="2" type="ORF">EHV15_22065</name>
</gene>
<dbReference type="RefSeq" id="WP_128633105.1">
    <property type="nucleotide sequence ID" value="NZ_RRCN01000001.1"/>
</dbReference>
<dbReference type="AlphaFoldDB" id="A0A3P3U542"/>
<dbReference type="EMBL" id="RRCN01000001">
    <property type="protein sequence ID" value="RRJ65294.1"/>
    <property type="molecule type" value="Genomic_DNA"/>
</dbReference>
<dbReference type="Proteomes" id="UP000267017">
    <property type="component" value="Unassembled WGS sequence"/>
</dbReference>
<keyword evidence="1" id="KW-0175">Coiled coil</keyword>
<organism evidence="2 3">
    <name type="scientific">Paenibacillus oralis</name>
    <dbReference type="NCBI Taxonomy" id="2490856"/>
    <lineage>
        <taxon>Bacteria</taxon>
        <taxon>Bacillati</taxon>
        <taxon>Bacillota</taxon>
        <taxon>Bacilli</taxon>
        <taxon>Bacillales</taxon>
        <taxon>Paenibacillaceae</taxon>
        <taxon>Paenibacillus</taxon>
    </lineage>
</organism>